<dbReference type="Pfam" id="PF06580">
    <property type="entry name" value="His_kinase"/>
    <property type="match status" value="1"/>
</dbReference>
<accession>A0A1H9U2T4</accession>
<keyword evidence="1" id="KW-0472">Membrane</keyword>
<dbReference type="PANTHER" id="PTHR34220:SF7">
    <property type="entry name" value="SENSOR HISTIDINE KINASE YPDA"/>
    <property type="match status" value="1"/>
</dbReference>
<evidence type="ECO:0000313" key="4">
    <source>
        <dbReference type="EMBL" id="SES03679.1"/>
    </source>
</evidence>
<reference evidence="4 5" key="1">
    <citation type="submission" date="2016-10" db="EMBL/GenBank/DDBJ databases">
        <authorList>
            <person name="de Groot N.N."/>
        </authorList>
    </citation>
    <scope>NUCLEOTIDE SEQUENCE [LARGE SCALE GENOMIC DNA]</scope>
    <source>
        <strain evidence="4 5">AR40</strain>
    </source>
</reference>
<protein>
    <submittedName>
        <fullName evidence="4">Histidine kinase-, DNA gyrase B-, and HSP90-like ATPase</fullName>
    </submittedName>
</protein>
<gene>
    <name evidence="4" type="ORF">SAMN04487884_1178</name>
</gene>
<feature type="domain" description="Signal transduction histidine kinase internal region" evidence="3">
    <location>
        <begin position="320"/>
        <end position="400"/>
    </location>
</feature>
<dbReference type="AlphaFoldDB" id="A0A1H9U2T4"/>
<dbReference type="Gene3D" id="3.30.565.10">
    <property type="entry name" value="Histidine kinase-like ATPase, C-terminal domain"/>
    <property type="match status" value="1"/>
</dbReference>
<dbReference type="InterPro" id="IPR010559">
    <property type="entry name" value="Sig_transdc_His_kin_internal"/>
</dbReference>
<dbReference type="GO" id="GO:0016020">
    <property type="term" value="C:membrane"/>
    <property type="evidence" value="ECO:0007669"/>
    <property type="project" value="InterPro"/>
</dbReference>
<dbReference type="InterPro" id="IPR050640">
    <property type="entry name" value="Bact_2-comp_sensor_kinase"/>
</dbReference>
<evidence type="ECO:0000259" key="2">
    <source>
        <dbReference type="Pfam" id="PF02518"/>
    </source>
</evidence>
<dbReference type="InterPro" id="IPR003594">
    <property type="entry name" value="HATPase_dom"/>
</dbReference>
<keyword evidence="1" id="KW-0812">Transmembrane</keyword>
<evidence type="ECO:0000259" key="3">
    <source>
        <dbReference type="Pfam" id="PF06580"/>
    </source>
</evidence>
<sequence>MKSKTLFLLFVISWMIPIAVLLSFIFNQYQNAYIDRTESEVMNAVDVSGVLMKSHIDEAAYRIRRQTTSEEWRTNYRKVQTGEMSIDDYLTWIHLQVVSKFATDDQFTLTAFYLNTVDEPLVYTGGQDFTKDDYIAKVDGSLKSLIQGKEKKTQVAIIDGRMYLVQNLFFSIYDISYGAVVIGLKTDALFKDIPLDEMENIFVEVGKSGSLLTYYGDETISDTKMDALNAVRNGADDAGNRAMPRTLQRGYAGYRYSALEDSYELDFYYIKDMKDLYYEITRVNLIVIVSVLAMIPVMVLTYYYMNKNSKYIQKMATKDAQIAALQAQINPHFLNNTLEMMNWQARMNGDTEVCKMIESLGTVLASGINRDNDMLVRLSDEIKCADAFLYIMSMRFGDRLEVEKLVDTNLTNALVPQLILQPILENAIKHGVESVSHGTIWLNIFEEDQKLIIDVINSGKKMTSQDIDRIERIITGEEKLNKSVPGVHTSIGIYNVNKRIELIFGQGYGLSVHLIDEDKMQFRMIMPRSGRRAD</sequence>
<feature type="domain" description="Histidine kinase/HSP90-like ATPase" evidence="2">
    <location>
        <begin position="417"/>
        <end position="505"/>
    </location>
</feature>
<proteinExistence type="predicted"/>
<dbReference type="OrthoDB" id="9809348at2"/>
<name>A0A1H9U2T4_BUTFI</name>
<keyword evidence="1" id="KW-1133">Transmembrane helix</keyword>
<keyword evidence="4" id="KW-0418">Kinase</keyword>
<keyword evidence="4" id="KW-0808">Transferase</keyword>
<feature type="transmembrane region" description="Helical" evidence="1">
    <location>
        <begin position="283"/>
        <end position="305"/>
    </location>
</feature>
<dbReference type="EMBL" id="FOGJ01000017">
    <property type="protein sequence ID" value="SES03679.1"/>
    <property type="molecule type" value="Genomic_DNA"/>
</dbReference>
<dbReference type="SUPFAM" id="SSF55874">
    <property type="entry name" value="ATPase domain of HSP90 chaperone/DNA topoisomerase II/histidine kinase"/>
    <property type="match status" value="1"/>
</dbReference>
<dbReference type="GO" id="GO:0000155">
    <property type="term" value="F:phosphorelay sensor kinase activity"/>
    <property type="evidence" value="ECO:0007669"/>
    <property type="project" value="InterPro"/>
</dbReference>
<dbReference type="Proteomes" id="UP000182584">
    <property type="component" value="Unassembled WGS sequence"/>
</dbReference>
<dbReference type="PANTHER" id="PTHR34220">
    <property type="entry name" value="SENSOR HISTIDINE KINASE YPDA"/>
    <property type="match status" value="1"/>
</dbReference>
<evidence type="ECO:0000313" key="5">
    <source>
        <dbReference type="Proteomes" id="UP000182584"/>
    </source>
</evidence>
<evidence type="ECO:0000256" key="1">
    <source>
        <dbReference type="SAM" id="Phobius"/>
    </source>
</evidence>
<dbReference type="Pfam" id="PF02518">
    <property type="entry name" value="HATPase_c"/>
    <property type="match status" value="1"/>
</dbReference>
<organism evidence="4 5">
    <name type="scientific">Butyrivibrio fibrisolvens</name>
    <dbReference type="NCBI Taxonomy" id="831"/>
    <lineage>
        <taxon>Bacteria</taxon>
        <taxon>Bacillati</taxon>
        <taxon>Bacillota</taxon>
        <taxon>Clostridia</taxon>
        <taxon>Lachnospirales</taxon>
        <taxon>Lachnospiraceae</taxon>
        <taxon>Butyrivibrio</taxon>
    </lineage>
</organism>
<feature type="transmembrane region" description="Helical" evidence="1">
    <location>
        <begin position="6"/>
        <end position="26"/>
    </location>
</feature>
<dbReference type="InterPro" id="IPR036890">
    <property type="entry name" value="HATPase_C_sf"/>
</dbReference>